<evidence type="ECO:0000259" key="4">
    <source>
        <dbReference type="PROSITE" id="PS50093"/>
    </source>
</evidence>
<feature type="domain" description="PKD" evidence="4">
    <location>
        <begin position="1066"/>
        <end position="1108"/>
    </location>
</feature>
<dbReference type="RefSeq" id="WP_119757801.1">
    <property type="nucleotide sequence ID" value="NZ_CP032382.1"/>
</dbReference>
<name>A0A385SUK6_9BACT</name>
<dbReference type="Gene3D" id="2.60.120.260">
    <property type="entry name" value="Galactose-binding domain-like"/>
    <property type="match status" value="1"/>
</dbReference>
<evidence type="ECO:0000313" key="6">
    <source>
        <dbReference type="Proteomes" id="UP000266183"/>
    </source>
</evidence>
<dbReference type="InterPro" id="IPR035986">
    <property type="entry name" value="PKD_dom_sf"/>
</dbReference>
<sequence length="1750" mass="185705">MDFSLQRRRLFTFLLFFMATGSAWANNTVTIEQDGAQVDPTNASPILFVVTFNEAVTGFTSADVDLSTSTATGTLAAAVTEIAPNNGTTYRVSVTGMTGNGNVIAQIPAAAAKLVSDGTTNTAASTSSDNSVRFDNTPPTVNNLTPNDNATGVAVSTNLVIQFNGSSLVKGTGTIELRKDSDDSMIESFDVATSSNISISGQTVTIDISSNLAVSTKYYVIVPAGSYTDAATNPFAGLTAKNDWNFTTNNPAPFGLSTVPADDATGVSLSTSSVSITFSEPVVNVGDNSNTNNRISIRNVTAGSTFETIDPTAAGKVVIAGSTVTINFVGTLSPGVTYAVRIGNSVFEDVDGAGYSGISNDTDWNFTTIALPTFTFKSPITIPASTTSATNTCVGEKVSLDGTNFGTTPTVTIDGTPVPMANYVTQTSTKVEFIVPSVTGSFDVVLTNNDNSLSSAPATINFKPAILTNLNVFASPASAAVGGSSAIKVDNSQSTVTYQMILNPSTNIGNTQGGNGAQLSFATDATPGGAVYPTPGPTSYTYKFQATSSGCATKTLTNTATVNVSAVTASAGPDKDLCIGDAVTIGGSPTGSGGTGYFSFSWSSPGGFTSTATNPSVTAPGTYTVTVKDNTGATDTDDVVVTGLTKPTIDFMVGIRTQFNYDESAYLLSDKTIVIPNDGTGVFSGQGVTLNSTDGNYYFNPQAFTSQAVGVPITYTHTSANGCSNSNSFPVDVNVPGSAVTNFKTKYCYNDNPTTGLVFNQSVYTIPPGKEFSSLKAYGYNAATALYGFYDPLDPNYPLSKSGPTYTFNPVKAYALAGQTSSVYVMVYLRNSTPDKIEDPFYFTYSGAIMWGPGAVPEILPMREDAIVCEKDPLITLSSTLDAPGFGYTTLNYQETSYNSVSGSGTGPYTFNPDLVNFGSFNQKAVTVKFNYKDNNGCVASTQRSVTVVKKVGGPISLDQQYCQFFDGKRVLSAESQYPSEKITFAWYTSSSLSDVTPGTGSVFDTDINTQNPVTKTYYVTQNFRSCESDYTAVNIVVAPAPVINLNFPSPCENRATTYVGPVPPGSNPSYSWSFSGDSQSYNTKDVVHTFANNGPASVSLVVKSTSNGQECSSSATQSLVVGQNPTADVTFNQLCDGDNTNLQALSDLNAETIYWDFGDGDVWAKSPQGTVINDPAGRTTGTYLAPHHKFTNGEGEYTVELRVYTNLNCSDTVKKTLRILPYLKNFNSLNPYHMEALNGGDGFWAVDSSSVNSSWQFTAPNDTVIHNINKAWVTNGDKNVNFGDYNSNEHSAVNSPCFDITGFERPVFAMDFIANTGSDSGKDGAVLQVSTDGGLSWKVIGDKNSGLNWYNTIGVSGSAPGEQSVVAWSGDLWTTNIDKTDSIWLQAKHTLNLPENVLPSAKRNKVRFRVAFASNGDTEFEGVAFNNVHIEDRNRIMLVENFTNVTAAGAGVNNTRFNTPQDDVVKIQYNVSFPGEDEINLQNPTDPGARGAFYGIANTDQVVPRVYVDGTSGGKLTGPTDWFDQSKSLRSLVTSPLDISISTVPASTSQLSVVAQITPNQTLTEGKLIAHVVIVENPVDGNEFVLRKMLPNASGTVLAMPLTTGVPVTLPTLTWQVDNTHVDPANLSVVVFVQNEDTKEVLQAAMLEHPSNLPTAIVTGTEPSFSQQTSLYPNPADHQLIIHMPQAARKDMPLSIFDTFGHEVLQRTIVTGEQQVVVNTTSFAAGVYLIQFEASPGVQVRKKVVVTHR</sequence>
<dbReference type="KEGG" id="chk:D4L85_29925"/>
<dbReference type="InterPro" id="IPR014756">
    <property type="entry name" value="Ig_E-set"/>
</dbReference>
<dbReference type="Pfam" id="PF13205">
    <property type="entry name" value="Big_5"/>
    <property type="match status" value="2"/>
</dbReference>
<dbReference type="InterPro" id="IPR000601">
    <property type="entry name" value="PKD_dom"/>
</dbReference>
<dbReference type="NCBIfam" id="TIGR04183">
    <property type="entry name" value="Por_Secre_tail"/>
    <property type="match status" value="1"/>
</dbReference>
<feature type="region of interest" description="Disordered" evidence="2">
    <location>
        <begin position="120"/>
        <end position="148"/>
    </location>
</feature>
<feature type="signal peptide" evidence="3">
    <location>
        <begin position="1"/>
        <end position="25"/>
    </location>
</feature>
<evidence type="ECO:0000256" key="1">
    <source>
        <dbReference type="ARBA" id="ARBA00022729"/>
    </source>
</evidence>
<dbReference type="EMBL" id="CP032382">
    <property type="protein sequence ID" value="AYB34542.1"/>
    <property type="molecule type" value="Genomic_DNA"/>
</dbReference>
<dbReference type="InterPro" id="IPR022409">
    <property type="entry name" value="PKD/Chitinase_dom"/>
</dbReference>
<reference evidence="6" key="1">
    <citation type="submission" date="2018-09" db="EMBL/GenBank/DDBJ databases">
        <title>Chryseolinea sp. KIS68-18 isolated from soil.</title>
        <authorList>
            <person name="Weon H.-Y."/>
            <person name="Kwon S.-W."/>
            <person name="Lee S.A."/>
        </authorList>
    </citation>
    <scope>NUCLEOTIDE SEQUENCE [LARGE SCALE GENOMIC DNA]</scope>
    <source>
        <strain evidence="6">KIS68-18</strain>
    </source>
</reference>
<accession>A0A385SUK6</accession>
<dbReference type="SMART" id="SM00089">
    <property type="entry name" value="PKD"/>
    <property type="match status" value="2"/>
</dbReference>
<evidence type="ECO:0000256" key="2">
    <source>
        <dbReference type="SAM" id="MobiDB-lite"/>
    </source>
</evidence>
<dbReference type="InterPro" id="IPR013783">
    <property type="entry name" value="Ig-like_fold"/>
</dbReference>
<dbReference type="PROSITE" id="PS50093">
    <property type="entry name" value="PKD"/>
    <property type="match status" value="1"/>
</dbReference>
<protein>
    <submittedName>
        <fullName evidence="5">T9SS C-terminal target domain-containing protein</fullName>
    </submittedName>
</protein>
<dbReference type="InterPro" id="IPR032812">
    <property type="entry name" value="SbsA_Ig"/>
</dbReference>
<keyword evidence="6" id="KW-1185">Reference proteome</keyword>
<dbReference type="SUPFAM" id="SSF49299">
    <property type="entry name" value="PKD domain"/>
    <property type="match status" value="2"/>
</dbReference>
<gene>
    <name evidence="5" type="ORF">D4L85_29925</name>
</gene>
<evidence type="ECO:0000256" key="3">
    <source>
        <dbReference type="SAM" id="SignalP"/>
    </source>
</evidence>
<evidence type="ECO:0000313" key="5">
    <source>
        <dbReference type="EMBL" id="AYB34542.1"/>
    </source>
</evidence>
<proteinExistence type="predicted"/>
<organism evidence="5 6">
    <name type="scientific">Chryseolinea soli</name>
    <dbReference type="NCBI Taxonomy" id="2321403"/>
    <lineage>
        <taxon>Bacteria</taxon>
        <taxon>Pseudomonadati</taxon>
        <taxon>Bacteroidota</taxon>
        <taxon>Cytophagia</taxon>
        <taxon>Cytophagales</taxon>
        <taxon>Fulvivirgaceae</taxon>
        <taxon>Chryseolinea</taxon>
    </lineage>
</organism>
<dbReference type="InterPro" id="IPR026444">
    <property type="entry name" value="Secre_tail"/>
</dbReference>
<dbReference type="SUPFAM" id="SSF81296">
    <property type="entry name" value="E set domains"/>
    <property type="match status" value="1"/>
</dbReference>
<dbReference type="OrthoDB" id="9792152at2"/>
<feature type="chain" id="PRO_5017486060" evidence="3">
    <location>
        <begin position="26"/>
        <end position="1750"/>
    </location>
</feature>
<dbReference type="Pfam" id="PF18962">
    <property type="entry name" value="Por_Secre_tail"/>
    <property type="match status" value="1"/>
</dbReference>
<dbReference type="Proteomes" id="UP000266183">
    <property type="component" value="Chromosome"/>
</dbReference>
<keyword evidence="1 3" id="KW-0732">Signal</keyword>
<dbReference type="Gene3D" id="2.60.40.10">
    <property type="entry name" value="Immunoglobulins"/>
    <property type="match status" value="4"/>
</dbReference>